<evidence type="ECO:0000313" key="1">
    <source>
        <dbReference type="EMBL" id="OGF81143.1"/>
    </source>
</evidence>
<accession>A0A1F5WZW4</accession>
<evidence type="ECO:0000313" key="2">
    <source>
        <dbReference type="Proteomes" id="UP000178114"/>
    </source>
</evidence>
<dbReference type="STRING" id="1798351.A2930_01070"/>
<sequence>MVTVTIPKKEYKELVEKKMRYEQLRQIIEGDLFASPSTHSTKEVLTGFRATKKYSVKFLKSLEKGLKRSSYFKA</sequence>
<organism evidence="1 2">
    <name type="scientific">Candidatus Giovannonibacteria bacterium RIFCSPLOWO2_01_FULL_45_34</name>
    <dbReference type="NCBI Taxonomy" id="1798351"/>
    <lineage>
        <taxon>Bacteria</taxon>
        <taxon>Candidatus Giovannoniibacteriota</taxon>
    </lineage>
</organism>
<protein>
    <submittedName>
        <fullName evidence="1">Uncharacterized protein</fullName>
    </submittedName>
</protein>
<dbReference type="EMBL" id="MFID01000016">
    <property type="protein sequence ID" value="OGF81143.1"/>
    <property type="molecule type" value="Genomic_DNA"/>
</dbReference>
<comment type="caution">
    <text evidence="1">The sequence shown here is derived from an EMBL/GenBank/DDBJ whole genome shotgun (WGS) entry which is preliminary data.</text>
</comment>
<reference evidence="1 2" key="1">
    <citation type="journal article" date="2016" name="Nat. Commun.">
        <title>Thousands of microbial genomes shed light on interconnected biogeochemical processes in an aquifer system.</title>
        <authorList>
            <person name="Anantharaman K."/>
            <person name="Brown C.T."/>
            <person name="Hug L.A."/>
            <person name="Sharon I."/>
            <person name="Castelle C.J."/>
            <person name="Probst A.J."/>
            <person name="Thomas B.C."/>
            <person name="Singh A."/>
            <person name="Wilkins M.J."/>
            <person name="Karaoz U."/>
            <person name="Brodie E.L."/>
            <person name="Williams K.H."/>
            <person name="Hubbard S.S."/>
            <person name="Banfield J.F."/>
        </authorList>
    </citation>
    <scope>NUCLEOTIDE SEQUENCE [LARGE SCALE GENOMIC DNA]</scope>
</reference>
<proteinExistence type="predicted"/>
<gene>
    <name evidence="1" type="ORF">A2930_01070</name>
</gene>
<name>A0A1F5WZW4_9BACT</name>
<dbReference type="AlphaFoldDB" id="A0A1F5WZW4"/>
<dbReference type="Proteomes" id="UP000178114">
    <property type="component" value="Unassembled WGS sequence"/>
</dbReference>